<dbReference type="InterPro" id="IPR007263">
    <property type="entry name" value="DCC1-like"/>
</dbReference>
<dbReference type="InterPro" id="IPR052927">
    <property type="entry name" value="DCC_oxidoreductase"/>
</dbReference>
<sequence length="132" mass="15743">MFKDQVIFDGKCGFCNRTVMFLAKKDVENKFVFVSNESEKGKKILASHQLFKEIIDDSIIVITKDDDAYFRSEAFMFFFKEIAKLRIYYRLLRLVPMKNLCYRLIAKIRRKLPVKNTCEFITDTNFSKKFIH</sequence>
<name>A0ABW3D2Y4_9FLAO</name>
<dbReference type="Pfam" id="PF04134">
    <property type="entry name" value="DCC1-like"/>
    <property type="match status" value="1"/>
</dbReference>
<keyword evidence="2" id="KW-1185">Reference proteome</keyword>
<accession>A0ABW3D2Y4</accession>
<organism evidence="1 2">
    <name type="scientific">Sungkyunkwania multivorans</name>
    <dbReference type="NCBI Taxonomy" id="1173618"/>
    <lineage>
        <taxon>Bacteria</taxon>
        <taxon>Pseudomonadati</taxon>
        <taxon>Bacteroidota</taxon>
        <taxon>Flavobacteriia</taxon>
        <taxon>Flavobacteriales</taxon>
        <taxon>Flavobacteriaceae</taxon>
        <taxon>Sungkyunkwania</taxon>
    </lineage>
</organism>
<dbReference type="PANTHER" id="PTHR33639">
    <property type="entry name" value="THIOL-DISULFIDE OXIDOREDUCTASE DCC"/>
    <property type="match status" value="1"/>
</dbReference>
<reference evidence="2" key="1">
    <citation type="journal article" date="2019" name="Int. J. Syst. Evol. Microbiol.">
        <title>The Global Catalogue of Microorganisms (GCM) 10K type strain sequencing project: providing services to taxonomists for standard genome sequencing and annotation.</title>
        <authorList>
            <consortium name="The Broad Institute Genomics Platform"/>
            <consortium name="The Broad Institute Genome Sequencing Center for Infectious Disease"/>
            <person name="Wu L."/>
            <person name="Ma J."/>
        </authorList>
    </citation>
    <scope>NUCLEOTIDE SEQUENCE [LARGE SCALE GENOMIC DNA]</scope>
    <source>
        <strain evidence="2">CCUG 62952</strain>
    </source>
</reference>
<protein>
    <submittedName>
        <fullName evidence="1">Thiol-disulfide oxidoreductase DCC family protein</fullName>
    </submittedName>
</protein>
<dbReference type="RefSeq" id="WP_386409561.1">
    <property type="nucleotide sequence ID" value="NZ_JBHTJH010000017.1"/>
</dbReference>
<dbReference type="EMBL" id="JBHTJH010000017">
    <property type="protein sequence ID" value="MFD0863479.1"/>
    <property type="molecule type" value="Genomic_DNA"/>
</dbReference>
<comment type="caution">
    <text evidence="1">The sequence shown here is derived from an EMBL/GenBank/DDBJ whole genome shotgun (WGS) entry which is preliminary data.</text>
</comment>
<proteinExistence type="predicted"/>
<evidence type="ECO:0000313" key="1">
    <source>
        <dbReference type="EMBL" id="MFD0863479.1"/>
    </source>
</evidence>
<dbReference type="Proteomes" id="UP001596978">
    <property type="component" value="Unassembled WGS sequence"/>
</dbReference>
<dbReference type="PANTHER" id="PTHR33639:SF2">
    <property type="entry name" value="DUF393 DOMAIN-CONTAINING PROTEIN"/>
    <property type="match status" value="1"/>
</dbReference>
<gene>
    <name evidence="1" type="ORF">ACFQ1M_14785</name>
</gene>
<evidence type="ECO:0000313" key="2">
    <source>
        <dbReference type="Proteomes" id="UP001596978"/>
    </source>
</evidence>